<dbReference type="RefSeq" id="WP_076376058.1">
    <property type="nucleotide sequence ID" value="NZ_AP017422.1"/>
</dbReference>
<gene>
    <name evidence="1" type="ORF">SAMN05421788_101903</name>
</gene>
<dbReference type="OrthoDB" id="1421826at2"/>
<accession>A0A173MQ53</accession>
<dbReference type="KEGG" id="fln:FLA_5517"/>
<proteinExistence type="predicted"/>
<dbReference type="PANTHER" id="PTHR39186:SF1">
    <property type="entry name" value="DUF2071 DOMAIN-CONTAINING PROTEIN"/>
    <property type="match status" value="1"/>
</dbReference>
<dbReference type="Proteomes" id="UP000186917">
    <property type="component" value="Unassembled WGS sequence"/>
</dbReference>
<evidence type="ECO:0000313" key="1">
    <source>
        <dbReference type="EMBL" id="SIS73722.1"/>
    </source>
</evidence>
<dbReference type="InterPro" id="IPR023375">
    <property type="entry name" value="ADC_dom_sf"/>
</dbReference>
<organism evidence="1 2">
    <name type="scientific">Filimonas lacunae</name>
    <dbReference type="NCBI Taxonomy" id="477680"/>
    <lineage>
        <taxon>Bacteria</taxon>
        <taxon>Pseudomonadati</taxon>
        <taxon>Bacteroidota</taxon>
        <taxon>Chitinophagia</taxon>
        <taxon>Chitinophagales</taxon>
        <taxon>Chitinophagaceae</taxon>
        <taxon>Filimonas</taxon>
    </lineage>
</organism>
<dbReference type="STRING" id="477680.SAMN05421788_101903"/>
<dbReference type="Pfam" id="PF09844">
    <property type="entry name" value="DUF2071"/>
    <property type="match status" value="1"/>
</dbReference>
<reference evidence="2" key="1">
    <citation type="submission" date="2017-01" db="EMBL/GenBank/DDBJ databases">
        <authorList>
            <person name="Varghese N."/>
            <person name="Submissions S."/>
        </authorList>
    </citation>
    <scope>NUCLEOTIDE SEQUENCE [LARGE SCALE GENOMIC DNA]</scope>
    <source>
        <strain evidence="2">DSM 21054</strain>
    </source>
</reference>
<dbReference type="PANTHER" id="PTHR39186">
    <property type="entry name" value="DUF2071 FAMILY PROTEIN"/>
    <property type="match status" value="1"/>
</dbReference>
<dbReference type="EMBL" id="FTOR01000001">
    <property type="protein sequence ID" value="SIS73722.1"/>
    <property type="molecule type" value="Genomic_DNA"/>
</dbReference>
<evidence type="ECO:0008006" key="3">
    <source>
        <dbReference type="Google" id="ProtNLM"/>
    </source>
</evidence>
<protein>
    <recommendedName>
        <fullName evidence="3">DUF2071 domain-containing protein</fullName>
    </recommendedName>
</protein>
<dbReference type="InterPro" id="IPR018644">
    <property type="entry name" value="DUF2071"/>
</dbReference>
<dbReference type="Gene3D" id="2.40.400.10">
    <property type="entry name" value="Acetoacetate decarboxylase-like"/>
    <property type="match status" value="1"/>
</dbReference>
<evidence type="ECO:0000313" key="2">
    <source>
        <dbReference type="Proteomes" id="UP000186917"/>
    </source>
</evidence>
<name>A0A173MQ53_9BACT</name>
<dbReference type="AlphaFoldDB" id="A0A173MQ53"/>
<dbReference type="SUPFAM" id="SSF160104">
    <property type="entry name" value="Acetoacetate decarboxylase-like"/>
    <property type="match status" value="1"/>
</dbReference>
<sequence length="244" mass="28029">MPIHNLLKDTAHRPWPLPEKQWRYYQEWNSLLFLHWEADAAALEPFIPAGTTLDTFEGKAWLSIVPFTMQKIRPKFLPSFKPVSDFHEINVRTYVTKDGQPGVFFFSIEAQKAVSAFLSRKLSGMPYEKAHIVRAVGGNEHQYYANNANKQFRLNVAFSVEKANTAKTALDLFLTERYCVYITLDGLLYRYHVHHAPWPLHHITLKDLSLQYKAGHLSVTPDTPPALIHYSPGVKVVAWNKELA</sequence>
<keyword evidence="2" id="KW-1185">Reference proteome</keyword>